<dbReference type="Gene3D" id="3.40.50.300">
    <property type="entry name" value="P-loop containing nucleotide triphosphate hydrolases"/>
    <property type="match status" value="1"/>
</dbReference>
<evidence type="ECO:0000256" key="3">
    <source>
        <dbReference type="ARBA" id="ARBA00030975"/>
    </source>
</evidence>
<evidence type="ECO:0000256" key="1">
    <source>
        <dbReference type="ARBA" id="ARBA00007921"/>
    </source>
</evidence>
<dbReference type="NCBIfam" id="TIGR00231">
    <property type="entry name" value="small_GTP"/>
    <property type="match status" value="1"/>
</dbReference>
<dbReference type="PRINTS" id="PR00326">
    <property type="entry name" value="GTP1OBG"/>
</dbReference>
<dbReference type="PANTHER" id="PTHR42698">
    <property type="entry name" value="GTPASE ERA"/>
    <property type="match status" value="1"/>
</dbReference>
<dbReference type="InterPro" id="IPR006073">
    <property type="entry name" value="GTP-bd"/>
</dbReference>
<dbReference type="Pfam" id="PF01926">
    <property type="entry name" value="MMR_HSR1"/>
    <property type="match status" value="1"/>
</dbReference>
<dbReference type="WBParaSite" id="HNAJ_0000499201-mRNA-1">
    <property type="protein sequence ID" value="HNAJ_0000499201-mRNA-1"/>
    <property type="gene ID" value="HNAJ_0000499201"/>
</dbReference>
<dbReference type="GO" id="GO:0005759">
    <property type="term" value="C:mitochondrial matrix"/>
    <property type="evidence" value="ECO:0007669"/>
    <property type="project" value="TreeGrafter"/>
</dbReference>
<evidence type="ECO:0000256" key="4">
    <source>
        <dbReference type="SAM" id="MobiDB-lite"/>
    </source>
</evidence>
<dbReference type="AlphaFoldDB" id="A0A0R3TD53"/>
<dbReference type="GO" id="GO:0005525">
    <property type="term" value="F:GTP binding"/>
    <property type="evidence" value="ECO:0007669"/>
    <property type="project" value="InterPro"/>
</dbReference>
<dbReference type="InterPro" id="IPR027417">
    <property type="entry name" value="P-loop_NTPase"/>
</dbReference>
<name>A0A0R3TD53_RODNA</name>
<protein>
    <recommendedName>
        <fullName evidence="2">GTPase Era, mitochondrial</fullName>
    </recommendedName>
    <alternativeName>
        <fullName evidence="3">ERA-like protein 1</fullName>
    </alternativeName>
</protein>
<evidence type="ECO:0000256" key="2">
    <source>
        <dbReference type="ARBA" id="ARBA00019149"/>
    </source>
</evidence>
<gene>
    <name evidence="6" type="ORF">HNAJ_LOCUS4990</name>
</gene>
<dbReference type="STRING" id="102285.A0A0R3TD53"/>
<reference evidence="8" key="1">
    <citation type="submission" date="2017-02" db="UniProtKB">
        <authorList>
            <consortium name="WormBaseParasite"/>
        </authorList>
    </citation>
    <scope>IDENTIFICATION</scope>
</reference>
<evidence type="ECO:0000313" key="6">
    <source>
        <dbReference type="EMBL" id="VDO00850.1"/>
    </source>
</evidence>
<dbReference type="EMBL" id="UZAE01003916">
    <property type="protein sequence ID" value="VDO00850.1"/>
    <property type="molecule type" value="Genomic_DNA"/>
</dbReference>
<evidence type="ECO:0000259" key="5">
    <source>
        <dbReference type="Pfam" id="PF01926"/>
    </source>
</evidence>
<feature type="domain" description="G" evidence="5">
    <location>
        <begin position="67"/>
        <end position="186"/>
    </location>
</feature>
<keyword evidence="7" id="KW-1185">Reference proteome</keyword>
<dbReference type="Proteomes" id="UP000278807">
    <property type="component" value="Unassembled WGS sequence"/>
</dbReference>
<organism evidence="8">
    <name type="scientific">Rodentolepis nana</name>
    <name type="common">Dwarf tapeworm</name>
    <name type="synonym">Hymenolepis nana</name>
    <dbReference type="NCBI Taxonomy" id="102285"/>
    <lineage>
        <taxon>Eukaryota</taxon>
        <taxon>Metazoa</taxon>
        <taxon>Spiralia</taxon>
        <taxon>Lophotrochozoa</taxon>
        <taxon>Platyhelminthes</taxon>
        <taxon>Cestoda</taxon>
        <taxon>Eucestoda</taxon>
        <taxon>Cyclophyllidea</taxon>
        <taxon>Hymenolepididae</taxon>
        <taxon>Rodentolepis</taxon>
    </lineage>
</organism>
<dbReference type="GO" id="GO:0019843">
    <property type="term" value="F:rRNA binding"/>
    <property type="evidence" value="ECO:0007669"/>
    <property type="project" value="TreeGrafter"/>
</dbReference>
<dbReference type="GO" id="GO:0043024">
    <property type="term" value="F:ribosomal small subunit binding"/>
    <property type="evidence" value="ECO:0007669"/>
    <property type="project" value="TreeGrafter"/>
</dbReference>
<proteinExistence type="inferred from homology"/>
<accession>A0A0R3TD53</accession>
<dbReference type="InterPro" id="IPR005662">
    <property type="entry name" value="GTPase_Era-like"/>
</dbReference>
<feature type="region of interest" description="Disordered" evidence="4">
    <location>
        <begin position="306"/>
        <end position="343"/>
    </location>
</feature>
<dbReference type="SUPFAM" id="SSF52540">
    <property type="entry name" value="P-loop containing nucleoside triphosphate hydrolases"/>
    <property type="match status" value="1"/>
</dbReference>
<dbReference type="OrthoDB" id="8954335at2759"/>
<comment type="similarity">
    <text evidence="1">Belongs to the TRAFAC class TrmE-Era-EngA-EngB-Septin-like GTPase superfamily. Era GTPase family.</text>
</comment>
<dbReference type="InterPro" id="IPR005225">
    <property type="entry name" value="Small_GTP-bd"/>
</dbReference>
<dbReference type="PANTHER" id="PTHR42698:SF1">
    <property type="entry name" value="GTPASE ERA, MITOCHONDRIAL"/>
    <property type="match status" value="1"/>
</dbReference>
<reference evidence="6 7" key="2">
    <citation type="submission" date="2018-11" db="EMBL/GenBank/DDBJ databases">
        <authorList>
            <consortium name="Pathogen Informatics"/>
        </authorList>
    </citation>
    <scope>NUCLEOTIDE SEQUENCE [LARGE SCALE GENOMIC DNA]</scope>
</reference>
<evidence type="ECO:0000313" key="8">
    <source>
        <dbReference type="WBParaSite" id="HNAJ_0000499201-mRNA-1"/>
    </source>
</evidence>
<dbReference type="GO" id="GO:0000028">
    <property type="term" value="P:ribosomal small subunit assembly"/>
    <property type="evidence" value="ECO:0007669"/>
    <property type="project" value="TreeGrafter"/>
</dbReference>
<evidence type="ECO:0000313" key="7">
    <source>
        <dbReference type="Proteomes" id="UP000278807"/>
    </source>
</evidence>
<sequence>MLRFGFISLQSSQLLFGQLKRFSISVSTVSSNLNTGHVQSIPRSKIEFLAKMLFMPSQSPPDSRLLKIAVLGYPNAGKSSLVNMLANWRVCAVSGKAHTTRSKQTVVFTKDNIQLAFVDLPGLVSARQVRQFKLERTFIRDPHSAIFDADLIVDASNKYARLALDPELLKALHFFPEKESILILNKIDKSRGDHCRLLDITRRLTGGVVGVAELGTKLLSHLDSFVNKYIERTKLGDSWSKMHRSIEDIVYPLLPSEAHEAAQARLEHVEKIMALISPPIQIESLPKSKIESKAVEDVKYLTSSSSSENQNELAQPFPVSEASNAELTSGEIGRETEIPPKSILESGTSSTLASLILFCLKLAKLVLIYIYMSYNH</sequence>